<keyword evidence="1" id="KW-0997">Cell inner membrane</keyword>
<keyword evidence="1" id="KW-1133">Transmembrane helix</keyword>
<comment type="subcellular location">
    <subcellularLocation>
        <location evidence="1">Cell inner membrane</location>
        <topology evidence="1">Multi-pass membrane protein</topology>
    </subcellularLocation>
</comment>
<evidence type="ECO:0000313" key="2">
    <source>
        <dbReference type="EMBL" id="SDL84064.1"/>
    </source>
</evidence>
<dbReference type="PANTHER" id="PTHR34300:SF2">
    <property type="entry name" value="QUEUOSINE PRECURSOR TRANSPORTER-RELATED"/>
    <property type="match status" value="1"/>
</dbReference>
<organism evidence="2 3">
    <name type="scientific">Maricaulis salignorans</name>
    <dbReference type="NCBI Taxonomy" id="144026"/>
    <lineage>
        <taxon>Bacteria</taxon>
        <taxon>Pseudomonadati</taxon>
        <taxon>Pseudomonadota</taxon>
        <taxon>Alphaproteobacteria</taxon>
        <taxon>Maricaulales</taxon>
        <taxon>Maricaulaceae</taxon>
        <taxon>Maricaulis</taxon>
    </lineage>
</organism>
<feature type="transmembrane region" description="Helical" evidence="1">
    <location>
        <begin position="138"/>
        <end position="158"/>
    </location>
</feature>
<feature type="transmembrane region" description="Helical" evidence="1">
    <location>
        <begin position="179"/>
        <end position="199"/>
    </location>
</feature>
<protein>
    <recommendedName>
        <fullName evidence="1">Probable queuosine precursor transporter</fullName>
        <shortName evidence="1">Q precursor transporter</shortName>
    </recommendedName>
</protein>
<dbReference type="InterPro" id="IPR003744">
    <property type="entry name" value="YhhQ"/>
</dbReference>
<accession>A0A1G9NCB6</accession>
<dbReference type="Pfam" id="PF02592">
    <property type="entry name" value="Vut_1"/>
    <property type="match status" value="1"/>
</dbReference>
<keyword evidence="3" id="KW-1185">Reference proteome</keyword>
<feature type="transmembrane region" description="Helical" evidence="1">
    <location>
        <begin position="21"/>
        <end position="40"/>
    </location>
</feature>
<gene>
    <name evidence="2" type="ORF">SAMN04488568_102295</name>
</gene>
<evidence type="ECO:0000256" key="1">
    <source>
        <dbReference type="HAMAP-Rule" id="MF_02088"/>
    </source>
</evidence>
<keyword evidence="1" id="KW-0472">Membrane</keyword>
<feature type="transmembrane region" description="Helical" evidence="1">
    <location>
        <begin position="46"/>
        <end position="68"/>
    </location>
</feature>
<dbReference type="GO" id="GO:0005886">
    <property type="term" value="C:plasma membrane"/>
    <property type="evidence" value="ECO:0007669"/>
    <property type="project" value="UniProtKB-SubCell"/>
</dbReference>
<keyword evidence="1" id="KW-1003">Cell membrane</keyword>
<proteinExistence type="inferred from homology"/>
<dbReference type="HAMAP" id="MF_02088">
    <property type="entry name" value="Q_prec_transport"/>
    <property type="match status" value="1"/>
</dbReference>
<dbReference type="PANTHER" id="PTHR34300">
    <property type="entry name" value="QUEUOSINE PRECURSOR TRANSPORTER-RELATED"/>
    <property type="match status" value="1"/>
</dbReference>
<sequence>MDDQSEQSLHLDVRLTRKTMTLFFCIGLFMVSLVIAALTSVKLEQFHIGGLTVLVPAGTIAFGLTYLATDAISEIWGRNYALCVVLVGMVMRLLMMVLILYALYAEQVFPFISPTEGWTEERQAAFVSVFQAGNRLNIAGMLAFGISASVDVLIFHYFQKRDAGKNRLWFRNNISTIASQILNSIIFISAGFLGTVPLAAIGSLILGQVIIKILVAAFDTPAIYLIRNFAEGRRLLDLRG</sequence>
<reference evidence="2 3" key="1">
    <citation type="submission" date="2016-10" db="EMBL/GenBank/DDBJ databases">
        <authorList>
            <person name="de Groot N.N."/>
        </authorList>
    </citation>
    <scope>NUCLEOTIDE SEQUENCE [LARGE SCALE GENOMIC DNA]</scope>
    <source>
        <strain evidence="2 3">DSM 16077</strain>
    </source>
</reference>
<name>A0A1G9NCB6_9PROT</name>
<dbReference type="STRING" id="144026.SAMN04488568_102295"/>
<keyword evidence="1" id="KW-0812">Transmembrane</keyword>
<feature type="transmembrane region" description="Helical" evidence="1">
    <location>
        <begin position="205"/>
        <end position="226"/>
    </location>
</feature>
<dbReference type="EMBL" id="FNHG01000002">
    <property type="protein sequence ID" value="SDL84064.1"/>
    <property type="molecule type" value="Genomic_DNA"/>
</dbReference>
<dbReference type="NCBIfam" id="TIGR00697">
    <property type="entry name" value="queuosine precursor transporter"/>
    <property type="match status" value="1"/>
</dbReference>
<dbReference type="GO" id="GO:0022857">
    <property type="term" value="F:transmembrane transporter activity"/>
    <property type="evidence" value="ECO:0007669"/>
    <property type="project" value="UniProtKB-UniRule"/>
</dbReference>
<keyword evidence="1" id="KW-0813">Transport</keyword>
<feature type="transmembrane region" description="Helical" evidence="1">
    <location>
        <begin position="80"/>
        <end position="104"/>
    </location>
</feature>
<comment type="similarity">
    <text evidence="1">Belongs to the vitamin uptake transporter (VUT/ECF) (TC 2.A.88) family. Q precursor transporter subfamily.</text>
</comment>
<dbReference type="RefSeq" id="WP_176780228.1">
    <property type="nucleotide sequence ID" value="NZ_FNHG01000002.1"/>
</dbReference>
<evidence type="ECO:0000313" key="3">
    <source>
        <dbReference type="Proteomes" id="UP000199759"/>
    </source>
</evidence>
<comment type="function">
    <text evidence="1">Involved in the import of queuosine (Q) precursors, required for Q precursor salvage.</text>
</comment>
<dbReference type="AlphaFoldDB" id="A0A1G9NCB6"/>
<dbReference type="Proteomes" id="UP000199759">
    <property type="component" value="Unassembled WGS sequence"/>
</dbReference>